<dbReference type="Gene3D" id="3.30.70.580">
    <property type="entry name" value="Pseudouridine synthase I, catalytic domain, N-terminal subdomain"/>
    <property type="match status" value="1"/>
</dbReference>
<feature type="compositionally biased region" description="Basic and acidic residues" evidence="4">
    <location>
        <begin position="450"/>
        <end position="461"/>
    </location>
</feature>
<dbReference type="NCBIfam" id="TIGR00071">
    <property type="entry name" value="hisT_truA"/>
    <property type="match status" value="1"/>
</dbReference>
<reference evidence="6 7" key="1">
    <citation type="journal article" date="2024" name="Nat. Commun.">
        <title>Phylogenomics reveals the evolutionary origins of lichenization in chlorophyte algae.</title>
        <authorList>
            <person name="Puginier C."/>
            <person name="Libourel C."/>
            <person name="Otte J."/>
            <person name="Skaloud P."/>
            <person name="Haon M."/>
            <person name="Grisel S."/>
            <person name="Petersen M."/>
            <person name="Berrin J.G."/>
            <person name="Delaux P.M."/>
            <person name="Dal Grande F."/>
            <person name="Keller J."/>
        </authorList>
    </citation>
    <scope>NUCLEOTIDE SEQUENCE [LARGE SCALE GENOMIC DNA]</scope>
    <source>
        <strain evidence="6 7">SAG 216-7</strain>
    </source>
</reference>
<evidence type="ECO:0000259" key="5">
    <source>
        <dbReference type="Pfam" id="PF01416"/>
    </source>
</evidence>
<dbReference type="InterPro" id="IPR001406">
    <property type="entry name" value="PsdUridine_synth_TruA"/>
</dbReference>
<dbReference type="InterPro" id="IPR020095">
    <property type="entry name" value="PsdUridine_synth_TruA_C"/>
</dbReference>
<evidence type="ECO:0000313" key="7">
    <source>
        <dbReference type="Proteomes" id="UP001491310"/>
    </source>
</evidence>
<dbReference type="EMBL" id="JALJOT010000005">
    <property type="protein sequence ID" value="KAK9914828.1"/>
    <property type="molecule type" value="Genomic_DNA"/>
</dbReference>
<dbReference type="CDD" id="cd02568">
    <property type="entry name" value="PseudoU_synth_PUS1_PUS2"/>
    <property type="match status" value="1"/>
</dbReference>
<dbReference type="PANTHER" id="PTHR11142">
    <property type="entry name" value="PSEUDOURIDYLATE SYNTHASE"/>
    <property type="match status" value="1"/>
</dbReference>
<dbReference type="InterPro" id="IPR020097">
    <property type="entry name" value="PsdUridine_synth_TruA_a/b_dom"/>
</dbReference>
<comment type="similarity">
    <text evidence="1">Belongs to the tRNA pseudouridine synthase TruA family.</text>
</comment>
<feature type="domain" description="Pseudouridine synthase I TruA alpha/beta" evidence="5">
    <location>
        <begin position="215"/>
        <end position="318"/>
    </location>
</feature>
<evidence type="ECO:0000256" key="1">
    <source>
        <dbReference type="ARBA" id="ARBA00009375"/>
    </source>
</evidence>
<proteinExistence type="inferred from homology"/>
<dbReference type="Pfam" id="PF01416">
    <property type="entry name" value="PseudoU_synth_1"/>
    <property type="match status" value="1"/>
</dbReference>
<evidence type="ECO:0000256" key="4">
    <source>
        <dbReference type="SAM" id="MobiDB-lite"/>
    </source>
</evidence>
<feature type="compositionally biased region" description="Basic and acidic residues" evidence="4">
    <location>
        <begin position="428"/>
        <end position="442"/>
    </location>
</feature>
<comment type="caution">
    <text evidence="6">The sequence shown here is derived from an EMBL/GenBank/DDBJ whole genome shotgun (WGS) entry which is preliminary data.</text>
</comment>
<name>A0ABR2YSN3_9CHLO</name>
<keyword evidence="7" id="KW-1185">Reference proteome</keyword>
<dbReference type="SUPFAM" id="SSF55120">
    <property type="entry name" value="Pseudouridine synthase"/>
    <property type="match status" value="1"/>
</dbReference>
<dbReference type="InterPro" id="IPR020103">
    <property type="entry name" value="PsdUridine_synth_cat_dom_sf"/>
</dbReference>
<keyword evidence="2" id="KW-0819">tRNA processing</keyword>
<evidence type="ECO:0000313" key="6">
    <source>
        <dbReference type="EMBL" id="KAK9914828.1"/>
    </source>
</evidence>
<sequence>MDTDDSKLTQSQKPGGKKRKVALFVAFVGAGYSGMQHNPGCKTIEGELGSALNKAGAISNENAGEFSKVQWNRAARTDKGVSAAGNVVSLKMMIGYPDIVERINSNLPAQIRVLGFTRVTNSFDARKHCDRRRYEYILPAFMFDPAFRAAETNTPIGAAGGPLAKASASAQDERPSVRRSAADGAAAAATAEAAGSRQCRFSEEQQARLNEVLGAFEGTHSFHNYTVRVPASDPAAKRYILSFKCAGTMELEGQQWVRMVVVGQSFMLHQIRKLVGTAVAVMRSLAPPDAITLALDPGRVVITPMAPELGLFLDECVFESYNDRWGNDREACVRLAAFQDQVDAFKSERIYPHIASYDAKNGTNAAWLSCLTEGNFRFSEWRTSQLIQPVQEATEGRPAQNGRAGGSSAKRKAPNGTAHANGQGKHARQTEDAMGKEGDPPVRRKVPAKYTDKSMEAEWSD</sequence>
<gene>
    <name evidence="6" type="ORF">WJX75_001068</name>
</gene>
<feature type="region of interest" description="Disordered" evidence="4">
    <location>
        <begin position="390"/>
        <end position="461"/>
    </location>
</feature>
<dbReference type="Gene3D" id="3.30.70.660">
    <property type="entry name" value="Pseudouridine synthase I, catalytic domain, C-terminal subdomain"/>
    <property type="match status" value="1"/>
</dbReference>
<keyword evidence="3" id="KW-0413">Isomerase</keyword>
<organism evidence="6 7">
    <name type="scientific">Coccomyxa subellipsoidea</name>
    <dbReference type="NCBI Taxonomy" id="248742"/>
    <lineage>
        <taxon>Eukaryota</taxon>
        <taxon>Viridiplantae</taxon>
        <taxon>Chlorophyta</taxon>
        <taxon>core chlorophytes</taxon>
        <taxon>Trebouxiophyceae</taxon>
        <taxon>Trebouxiophyceae incertae sedis</taxon>
        <taxon>Coccomyxaceae</taxon>
        <taxon>Coccomyxa</taxon>
    </lineage>
</organism>
<protein>
    <recommendedName>
        <fullName evidence="5">Pseudouridine synthase I TruA alpha/beta domain-containing protein</fullName>
    </recommendedName>
</protein>
<evidence type="ECO:0000256" key="3">
    <source>
        <dbReference type="ARBA" id="ARBA00023235"/>
    </source>
</evidence>
<dbReference type="InterPro" id="IPR041708">
    <property type="entry name" value="PUS1/PUS2-like"/>
</dbReference>
<evidence type="ECO:0000256" key="2">
    <source>
        <dbReference type="ARBA" id="ARBA00022694"/>
    </source>
</evidence>
<dbReference type="PANTHER" id="PTHR11142:SF4">
    <property type="entry name" value="PSEUDOURIDYLATE SYNTHASE 1 HOMOLOG"/>
    <property type="match status" value="1"/>
</dbReference>
<dbReference type="Proteomes" id="UP001491310">
    <property type="component" value="Unassembled WGS sequence"/>
</dbReference>
<dbReference type="InterPro" id="IPR020094">
    <property type="entry name" value="TruA/RsuA/RluB/E/F_N"/>
</dbReference>
<accession>A0ABR2YSN3</accession>